<dbReference type="SUPFAM" id="SSF53098">
    <property type="entry name" value="Ribonuclease H-like"/>
    <property type="match status" value="1"/>
</dbReference>
<dbReference type="Gene3D" id="3.30.420.10">
    <property type="entry name" value="Ribonuclease H-like superfamily/Ribonuclease H"/>
    <property type="match status" value="1"/>
</dbReference>
<gene>
    <name evidence="5" type="ORF">N646_4470</name>
</gene>
<dbReference type="Proteomes" id="UP000016714">
    <property type="component" value="Chromosome 2"/>
</dbReference>
<sequence length="238" mass="27394">MKRLLEYFHPLTRKNRQRQKHYKKKHIPLYLKKLLRSPNLDVNQRAFDTEFIVLDLETTGLDSEEEVILSMGWVEIRQGHIDLATSQHLYVHSDSKIKPETIVVNHITQQMLTDGISIHEAMRTFFKAAENKVIVAHGCIVETSFINQYLQRVFNIKELPLIWIDTLRIEKRLQRAINASDESDVTLAATRERYGLPAYNGHNALADAIATAELLLVQQTRIAPQTNATVGPLYRLSL</sequence>
<dbReference type="Pfam" id="PF00929">
    <property type="entry name" value="RNase_T"/>
    <property type="match status" value="1"/>
</dbReference>
<keyword evidence="3" id="KW-0269">Exonuclease</keyword>
<dbReference type="InterPro" id="IPR012337">
    <property type="entry name" value="RNaseH-like_sf"/>
</dbReference>
<dbReference type="InterPro" id="IPR036397">
    <property type="entry name" value="RNaseH_sf"/>
</dbReference>
<reference evidence="5 6" key="1">
    <citation type="journal article" date="2015" name="Genome Announc.">
        <title>Complete genome sequence of Vibrio alginolyticus ATCC 17749.</title>
        <authorList>
            <person name="Liu X.F."/>
            <person name="Cao Y."/>
            <person name="Zhang H.L."/>
            <person name="Chen Y.J."/>
            <person name="Hu C.J."/>
        </authorList>
    </citation>
    <scope>NUCLEOTIDE SEQUENCE [LARGE SCALE GENOMIC DNA]</scope>
    <source>
        <strain evidence="6">ATCC 17749 / DSM 2171 / NBRC 15630 / NCIMB 1903 / NCTC 12160 / XII-53</strain>
    </source>
</reference>
<dbReference type="EMBL" id="CP006719">
    <property type="protein sequence ID" value="AGV20279.1"/>
    <property type="molecule type" value="Genomic_DNA"/>
</dbReference>
<dbReference type="SMR" id="A0A2I3CRY0"/>
<dbReference type="GO" id="GO:0008408">
    <property type="term" value="F:3'-5' exonuclease activity"/>
    <property type="evidence" value="ECO:0007669"/>
    <property type="project" value="TreeGrafter"/>
</dbReference>
<keyword evidence="2" id="KW-0378">Hydrolase</keyword>
<dbReference type="PANTHER" id="PTHR30231:SF4">
    <property type="entry name" value="PROTEIN NEN2"/>
    <property type="match status" value="1"/>
</dbReference>
<dbReference type="GO" id="GO:0005829">
    <property type="term" value="C:cytosol"/>
    <property type="evidence" value="ECO:0007669"/>
    <property type="project" value="TreeGrafter"/>
</dbReference>
<dbReference type="KEGG" id="vag:N646_4470"/>
<name>A0A2I3CRY0_VIBAX</name>
<dbReference type="AlphaFoldDB" id="A0A2I3CRY0"/>
<dbReference type="HOGENOM" id="CLU_047806_9_1_6"/>
<evidence type="ECO:0000313" key="6">
    <source>
        <dbReference type="Proteomes" id="UP000016714"/>
    </source>
</evidence>
<evidence type="ECO:0000256" key="2">
    <source>
        <dbReference type="ARBA" id="ARBA00022801"/>
    </source>
</evidence>
<accession>A0A2I3CRY0</accession>
<feature type="domain" description="Exonuclease" evidence="4">
    <location>
        <begin position="50"/>
        <end position="224"/>
    </location>
</feature>
<dbReference type="PANTHER" id="PTHR30231">
    <property type="entry name" value="DNA POLYMERASE III SUBUNIT EPSILON"/>
    <property type="match status" value="1"/>
</dbReference>
<evidence type="ECO:0000256" key="3">
    <source>
        <dbReference type="ARBA" id="ARBA00022839"/>
    </source>
</evidence>
<dbReference type="CDD" id="cd06127">
    <property type="entry name" value="DEDDh"/>
    <property type="match status" value="1"/>
</dbReference>
<keyword evidence="1" id="KW-0540">Nuclease</keyword>
<evidence type="ECO:0000313" key="5">
    <source>
        <dbReference type="EMBL" id="AGV20279.1"/>
    </source>
</evidence>
<evidence type="ECO:0000256" key="1">
    <source>
        <dbReference type="ARBA" id="ARBA00022722"/>
    </source>
</evidence>
<proteinExistence type="predicted"/>
<dbReference type="RefSeq" id="WP_017821217.1">
    <property type="nucleotide sequence ID" value="NC_022359.1"/>
</dbReference>
<dbReference type="InterPro" id="IPR013520">
    <property type="entry name" value="Ribonucl_H"/>
</dbReference>
<evidence type="ECO:0000259" key="4">
    <source>
        <dbReference type="SMART" id="SM00479"/>
    </source>
</evidence>
<dbReference type="GO" id="GO:0003676">
    <property type="term" value="F:nucleic acid binding"/>
    <property type="evidence" value="ECO:0007669"/>
    <property type="project" value="InterPro"/>
</dbReference>
<dbReference type="SMART" id="SM00479">
    <property type="entry name" value="EXOIII"/>
    <property type="match status" value="1"/>
</dbReference>
<protein>
    <recommendedName>
        <fullName evidence="4">Exonuclease domain-containing protein</fullName>
    </recommendedName>
</protein>
<organism evidence="5 6">
    <name type="scientific">Vibrio alginolyticus (strain ATCC 17749 / DSM 2171 / NBRC 15630 / NCIMB 1903 / NCTC 12160 / XII-53)</name>
    <dbReference type="NCBI Taxonomy" id="1219076"/>
    <lineage>
        <taxon>Bacteria</taxon>
        <taxon>Pseudomonadati</taxon>
        <taxon>Pseudomonadota</taxon>
        <taxon>Gammaproteobacteria</taxon>
        <taxon>Vibrionales</taxon>
        <taxon>Vibrionaceae</taxon>
        <taxon>Vibrio</taxon>
    </lineage>
</organism>
<dbReference type="GO" id="GO:0006259">
    <property type="term" value="P:DNA metabolic process"/>
    <property type="evidence" value="ECO:0007669"/>
    <property type="project" value="UniProtKB-ARBA"/>
</dbReference>